<dbReference type="PANTHER" id="PTHR31356:SF66">
    <property type="entry name" value="CATALASE-PEROXIDASE"/>
    <property type="match status" value="1"/>
</dbReference>
<dbReference type="PRINTS" id="PR00462">
    <property type="entry name" value="LIGNINASE"/>
</dbReference>
<dbReference type="Proteomes" id="UP000008370">
    <property type="component" value="Unassembled WGS sequence"/>
</dbReference>
<feature type="binding site" evidence="12">
    <location>
        <position position="235"/>
    </location>
    <ligand>
        <name>Ca(2+)</name>
        <dbReference type="ChEBI" id="CHEBI:29108"/>
        <label>2</label>
    </ligand>
</feature>
<protein>
    <recommendedName>
        <fullName evidence="15">Peroxidase</fullName>
        <ecNumber evidence="15">1.11.1.-</ecNumber>
    </recommendedName>
</protein>
<dbReference type="GO" id="GO:0020037">
    <property type="term" value="F:heme binding"/>
    <property type="evidence" value="ECO:0007669"/>
    <property type="project" value="UniProtKB-UniRule"/>
</dbReference>
<dbReference type="Gene3D" id="1.10.520.10">
    <property type="match status" value="1"/>
</dbReference>
<dbReference type="RefSeq" id="XP_007400561.1">
    <property type="nucleotide sequence ID" value="XM_007400499.1"/>
</dbReference>
<dbReference type="CDD" id="cd00692">
    <property type="entry name" value="ligninase"/>
    <property type="match status" value="1"/>
</dbReference>
<keyword evidence="5 15" id="KW-0732">Signal</keyword>
<dbReference type="GeneID" id="18908897"/>
<feature type="region of interest" description="Disordered" evidence="16">
    <location>
        <begin position="369"/>
        <end position="390"/>
    </location>
</feature>
<dbReference type="GO" id="GO:0004601">
    <property type="term" value="F:peroxidase activity"/>
    <property type="evidence" value="ECO:0007669"/>
    <property type="project" value="UniProtKB-KW"/>
</dbReference>
<dbReference type="InterPro" id="IPR019794">
    <property type="entry name" value="Peroxidases_AS"/>
</dbReference>
<proteinExistence type="inferred from homology"/>
<dbReference type="HOGENOM" id="CLU_041038_0_1_1"/>
<keyword evidence="4 12" id="KW-0479">Metal-binding</keyword>
<dbReference type="InterPro" id="IPR024589">
    <property type="entry name" value="Ligninase_C"/>
</dbReference>
<evidence type="ECO:0000256" key="15">
    <source>
        <dbReference type="RuleBase" id="RU363051"/>
    </source>
</evidence>
<dbReference type="Gene3D" id="1.10.420.10">
    <property type="entry name" value="Peroxidase, domain 2"/>
    <property type="match status" value="1"/>
</dbReference>
<keyword evidence="10" id="KW-0439">Lignin degradation</keyword>
<dbReference type="OrthoDB" id="2113341at2759"/>
<accession>K5VX94</accession>
<dbReference type="AlphaFoldDB" id="K5VX94"/>
<feature type="binding site" evidence="12">
    <location>
        <position position="237"/>
    </location>
    <ligand>
        <name>Ca(2+)</name>
        <dbReference type="ChEBI" id="CHEBI:29108"/>
        <label>2</label>
    </ligand>
</feature>
<feature type="domain" description="Plant heme peroxidase family profile" evidence="17">
    <location>
        <begin position="83"/>
        <end position="362"/>
    </location>
</feature>
<dbReference type="PROSITE" id="PS00435">
    <property type="entry name" value="PEROXIDASE_1"/>
    <property type="match status" value="1"/>
</dbReference>
<feature type="disulfide bond" evidence="14">
    <location>
        <begin position="44"/>
        <end position="56"/>
    </location>
</feature>
<comment type="similarity">
    <text evidence="1 15">Belongs to the peroxidase family. Ligninase subfamily.</text>
</comment>
<dbReference type="InParanoid" id="K5VX94"/>
<evidence type="ECO:0000256" key="16">
    <source>
        <dbReference type="SAM" id="MobiDB-lite"/>
    </source>
</evidence>
<evidence type="ECO:0000259" key="17">
    <source>
        <dbReference type="PROSITE" id="PS50873"/>
    </source>
</evidence>
<dbReference type="PROSITE" id="PS50873">
    <property type="entry name" value="PEROXIDASE_4"/>
    <property type="match status" value="1"/>
</dbReference>
<dbReference type="PANTHER" id="PTHR31356">
    <property type="entry name" value="THYLAKOID LUMENAL 29 KDA PROTEIN, CHLOROPLASTIC-RELATED"/>
    <property type="match status" value="1"/>
</dbReference>
<evidence type="ECO:0000313" key="18">
    <source>
        <dbReference type="EMBL" id="EKM51420.1"/>
    </source>
</evidence>
<feature type="signal peptide" evidence="15">
    <location>
        <begin position="1"/>
        <end position="21"/>
    </location>
</feature>
<keyword evidence="6 15" id="KW-0560">Oxidoreductase</keyword>
<evidence type="ECO:0000256" key="9">
    <source>
        <dbReference type="ARBA" id="ARBA00023180"/>
    </source>
</evidence>
<feature type="binding site" evidence="12">
    <location>
        <position position="111"/>
    </location>
    <ligand>
        <name>Ca(2+)</name>
        <dbReference type="ChEBI" id="CHEBI:29108"/>
        <label>1</label>
    </ligand>
</feature>
<dbReference type="InterPro" id="IPR044831">
    <property type="entry name" value="Ccp1-like"/>
</dbReference>
<feature type="binding site" evidence="12">
    <location>
        <position position="109"/>
    </location>
    <ligand>
        <name>Ca(2+)</name>
        <dbReference type="ChEBI" id="CHEBI:29108"/>
        <label>1</label>
    </ligand>
</feature>
<dbReference type="InterPro" id="IPR010255">
    <property type="entry name" value="Haem_peroxidase_sf"/>
</dbReference>
<feature type="disulfide bond" evidence="14">
    <location>
        <begin position="55"/>
        <end position="326"/>
    </location>
</feature>
<dbReference type="GO" id="GO:0046872">
    <property type="term" value="F:metal ion binding"/>
    <property type="evidence" value="ECO:0007669"/>
    <property type="project" value="UniProtKB-UniRule"/>
</dbReference>
<dbReference type="KEGG" id="pco:PHACADRAFT_152156"/>
<feature type="binding site" evidence="12">
    <location>
        <position position="242"/>
    </location>
    <ligand>
        <name>Ca(2+)</name>
        <dbReference type="ChEBI" id="CHEBI:29108"/>
        <label>2</label>
    </ligand>
</feature>
<keyword evidence="12 15" id="KW-0106">Calcium</keyword>
<evidence type="ECO:0000256" key="2">
    <source>
        <dbReference type="ARBA" id="ARBA00022559"/>
    </source>
</evidence>
<feature type="binding site" description="axial binding residue" evidence="12">
    <location>
        <position position="217"/>
    </location>
    <ligand>
        <name>heme b</name>
        <dbReference type="ChEBI" id="CHEBI:60344"/>
    </ligand>
    <ligandPart>
        <name>Fe</name>
        <dbReference type="ChEBI" id="CHEBI:18248"/>
    </ligandPart>
</feature>
<dbReference type="STRING" id="650164.K5VX94"/>
<feature type="active site" description="Proton acceptor" evidence="11">
    <location>
        <position position="88"/>
    </location>
</feature>
<sequence length="390" mass="41959">MAPKKLISLLFFALSISAVPATLLPARGSPRDDSLRAVEKRATCSNGASVSDQSCCVWVDVLEDIQENLFSGGQCDAEAHESLRLTFHDAIGYSSALAAEGKWPGGGADGSILAFSDTETAFSANAGLDDIVELQKTFVEKHNVSPGDFIAFAGAVATSNCPGAPQMPFLAGRAPPTQASPPDLVPEPFDSVSKILNRVDDAGGFDEVDLVWLLASHSIASSNEIEPTNESFAFDTTPHTFDSQFFVETLLVGTGFPGSSRARGEVKSPFPNQIRLQSDFAIARDPRTSCEWQNFVNNQTKMMKNFQSVFQNLTLIGQNVDQLTNCSDVIPISTPLPTNRPVSYFPYGKTINDIQQSCATAPFPNLTTFSGPETSGTNVRACQRPRRHLG</sequence>
<keyword evidence="19" id="KW-1185">Reference proteome</keyword>
<feature type="site" description="Transition state stabilizer" evidence="13">
    <location>
        <position position="84"/>
    </location>
</feature>
<evidence type="ECO:0000256" key="10">
    <source>
        <dbReference type="ARBA" id="ARBA00023185"/>
    </source>
</evidence>
<evidence type="ECO:0000256" key="3">
    <source>
        <dbReference type="ARBA" id="ARBA00022617"/>
    </source>
</evidence>
<organism evidence="18 19">
    <name type="scientific">Phanerochaete carnosa (strain HHB-10118-sp)</name>
    <name type="common">White-rot fungus</name>
    <name type="synonym">Peniophora carnosa</name>
    <dbReference type="NCBI Taxonomy" id="650164"/>
    <lineage>
        <taxon>Eukaryota</taxon>
        <taxon>Fungi</taxon>
        <taxon>Dikarya</taxon>
        <taxon>Basidiomycota</taxon>
        <taxon>Agaricomycotina</taxon>
        <taxon>Agaricomycetes</taxon>
        <taxon>Polyporales</taxon>
        <taxon>Phanerochaetaceae</taxon>
        <taxon>Phanerochaete</taxon>
    </lineage>
</organism>
<evidence type="ECO:0000256" key="6">
    <source>
        <dbReference type="ARBA" id="ARBA00023002"/>
    </source>
</evidence>
<dbReference type="Pfam" id="PF11895">
    <property type="entry name" value="Peroxidase_ext"/>
    <property type="match status" value="1"/>
</dbReference>
<keyword evidence="9" id="KW-0325">Glycoprotein</keyword>
<dbReference type="Pfam" id="PF00141">
    <property type="entry name" value="peroxidase"/>
    <property type="match status" value="1"/>
</dbReference>
<keyword evidence="3 12" id="KW-0349">Heme</keyword>
<evidence type="ECO:0000256" key="13">
    <source>
        <dbReference type="PIRSR" id="PIRSR601621-3"/>
    </source>
</evidence>
<evidence type="ECO:0000256" key="11">
    <source>
        <dbReference type="PIRSR" id="PIRSR601621-1"/>
    </source>
</evidence>
<dbReference type="GO" id="GO:0046274">
    <property type="term" value="P:lignin catabolic process"/>
    <property type="evidence" value="ECO:0007669"/>
    <property type="project" value="UniProtKB-KW"/>
</dbReference>
<reference evidence="18 19" key="1">
    <citation type="journal article" date="2012" name="BMC Genomics">
        <title>Comparative genomics of the white-rot fungi, Phanerochaete carnosa and P. chrysosporium, to elucidate the genetic basis of the distinct wood types they colonize.</title>
        <authorList>
            <person name="Suzuki H."/>
            <person name="MacDonald J."/>
            <person name="Syed K."/>
            <person name="Salamov A."/>
            <person name="Hori C."/>
            <person name="Aerts A."/>
            <person name="Henrissat B."/>
            <person name="Wiebenga A."/>
            <person name="vanKuyk P.A."/>
            <person name="Barry K."/>
            <person name="Lindquist E."/>
            <person name="LaButti K."/>
            <person name="Lapidus A."/>
            <person name="Lucas S."/>
            <person name="Coutinho P."/>
            <person name="Gong Y."/>
            <person name="Samejima M."/>
            <person name="Mahadevan R."/>
            <person name="Abou-Zaid M."/>
            <person name="de Vries R.P."/>
            <person name="Igarashi K."/>
            <person name="Yadav J.S."/>
            <person name="Grigoriev I.V."/>
            <person name="Master E.R."/>
        </authorList>
    </citation>
    <scope>NUCLEOTIDE SEQUENCE [LARGE SCALE GENOMIC DNA]</scope>
    <source>
        <strain evidence="18 19">HHB-10118-sp</strain>
    </source>
</reference>
<evidence type="ECO:0000256" key="4">
    <source>
        <dbReference type="ARBA" id="ARBA00022723"/>
    </source>
</evidence>
<keyword evidence="7 12" id="KW-0408">Iron</keyword>
<dbReference type="EC" id="1.11.1.-" evidence="15"/>
<name>K5VX94_PHACS</name>
<evidence type="ECO:0000313" key="19">
    <source>
        <dbReference type="Proteomes" id="UP000008370"/>
    </source>
</evidence>
<evidence type="ECO:0000256" key="1">
    <source>
        <dbReference type="ARBA" id="ARBA00006089"/>
    </source>
</evidence>
<dbReference type="InterPro" id="IPR002016">
    <property type="entry name" value="Haem_peroxidase"/>
</dbReference>
<evidence type="ECO:0000256" key="7">
    <source>
        <dbReference type="ARBA" id="ARBA00023004"/>
    </source>
</evidence>
<feature type="compositionally biased region" description="Polar residues" evidence="16">
    <location>
        <begin position="369"/>
        <end position="380"/>
    </location>
</feature>
<dbReference type="EMBL" id="JH930477">
    <property type="protein sequence ID" value="EKM51420.1"/>
    <property type="molecule type" value="Genomic_DNA"/>
</dbReference>
<evidence type="ECO:0000256" key="5">
    <source>
        <dbReference type="ARBA" id="ARBA00022729"/>
    </source>
</evidence>
<feature type="chain" id="PRO_5006992913" description="Peroxidase" evidence="15">
    <location>
        <begin position="22"/>
        <end position="390"/>
    </location>
</feature>
<keyword evidence="2 15" id="KW-0575">Peroxidase</keyword>
<evidence type="ECO:0000256" key="14">
    <source>
        <dbReference type="PIRSR" id="PIRSR601621-4"/>
    </source>
</evidence>
<feature type="binding site" evidence="12">
    <location>
        <position position="218"/>
    </location>
    <ligand>
        <name>Ca(2+)</name>
        <dbReference type="ChEBI" id="CHEBI:29108"/>
        <label>2</label>
    </ligand>
</feature>
<feature type="disulfide bond" evidence="14">
    <location>
        <begin position="290"/>
        <end position="358"/>
    </location>
</feature>
<dbReference type="PROSITE" id="PS00436">
    <property type="entry name" value="PEROXIDASE_2"/>
    <property type="match status" value="1"/>
</dbReference>
<feature type="binding site" evidence="12">
    <location>
        <position position="107"/>
    </location>
    <ligand>
        <name>Ca(2+)</name>
        <dbReference type="ChEBI" id="CHEBI:29108"/>
        <label>1</label>
    </ligand>
</feature>
<dbReference type="InterPro" id="IPR019793">
    <property type="entry name" value="Peroxidases_heam-ligand_BS"/>
</dbReference>
<keyword evidence="8 14" id="KW-1015">Disulfide bond</keyword>
<feature type="disulfide bond" evidence="14">
    <location>
        <begin position="75"/>
        <end position="161"/>
    </location>
</feature>
<dbReference type="SUPFAM" id="SSF48113">
    <property type="entry name" value="Heme-dependent peroxidases"/>
    <property type="match status" value="1"/>
</dbReference>
<dbReference type="PRINTS" id="PR00458">
    <property type="entry name" value="PEROXIDASE"/>
</dbReference>
<dbReference type="GO" id="GO:0034599">
    <property type="term" value="P:cellular response to oxidative stress"/>
    <property type="evidence" value="ECO:0007669"/>
    <property type="project" value="InterPro"/>
</dbReference>
<gene>
    <name evidence="18" type="ORF">PHACADRAFT_152156</name>
</gene>
<comment type="cofactor">
    <cofactor evidence="12 15">
        <name>Ca(2+)</name>
        <dbReference type="ChEBI" id="CHEBI:29108"/>
    </cofactor>
    <text evidence="12 15">Binds 2 calcium ions per subunit.</text>
</comment>
<dbReference type="GO" id="GO:0042744">
    <property type="term" value="P:hydrogen peroxide catabolic process"/>
    <property type="evidence" value="ECO:0007669"/>
    <property type="project" value="TreeGrafter"/>
</dbReference>
<dbReference type="InterPro" id="IPR001621">
    <property type="entry name" value="Ligninase"/>
</dbReference>
<dbReference type="GO" id="GO:0000302">
    <property type="term" value="P:response to reactive oxygen species"/>
    <property type="evidence" value="ECO:0007669"/>
    <property type="project" value="TreeGrafter"/>
</dbReference>
<evidence type="ECO:0000256" key="8">
    <source>
        <dbReference type="ARBA" id="ARBA00023157"/>
    </source>
</evidence>
<comment type="cofactor">
    <cofactor evidence="12">
        <name>heme b</name>
        <dbReference type="ChEBI" id="CHEBI:60344"/>
    </cofactor>
    <text evidence="12">Binds 1 heme b (iron(II)-protoporphyrin IX) group per subunit.</text>
</comment>
<evidence type="ECO:0000256" key="12">
    <source>
        <dbReference type="PIRSR" id="PIRSR601621-2"/>
    </source>
</evidence>
<feature type="binding site" evidence="12">
    <location>
        <position position="89"/>
    </location>
    <ligand>
        <name>Ca(2+)</name>
        <dbReference type="ChEBI" id="CHEBI:29108"/>
        <label>1</label>
    </ligand>
</feature>